<dbReference type="EMBL" id="CP030085">
    <property type="protein sequence ID" value="AWW50189.1"/>
    <property type="molecule type" value="Genomic_DNA"/>
</dbReference>
<dbReference type="RefSeq" id="WP_112203147.1">
    <property type="nucleotide sequence ID" value="NZ_CBCSBS010000001.1"/>
</dbReference>
<dbReference type="OrthoDB" id="9131663at2"/>
<dbReference type="AlphaFoldDB" id="A0A2Z4JU86"/>
<proteinExistence type="predicted"/>
<name>A0A2Z4JU86_9BURK</name>
<dbReference type="Proteomes" id="UP000248592">
    <property type="component" value="Chromosome"/>
</dbReference>
<evidence type="ECO:0000313" key="1">
    <source>
        <dbReference type="EMBL" id="AWW50189.1"/>
    </source>
</evidence>
<reference evidence="2" key="1">
    <citation type="submission" date="2018-06" db="EMBL/GenBank/DDBJ databases">
        <title>Description of a new Polynucleobacter species.</title>
        <authorList>
            <person name="Hahn M.W."/>
        </authorList>
    </citation>
    <scope>NUCLEOTIDE SEQUENCE [LARGE SCALE GENOMIC DNA]</scope>
    <source>
        <strain evidence="2">MG-25-Pas1-D2</strain>
    </source>
</reference>
<protein>
    <submittedName>
        <fullName evidence="1">Uncharacterized protein</fullName>
    </submittedName>
</protein>
<accession>A0A2Z4JU86</accession>
<sequence length="142" mass="15691">MAARLGKMPVWQRYFVISSICLCSMTGLIFLLVTDYQLHVFAFRPHTILSWHGVTAMAASIALGSVLTFHLKAGLKAKRQLFSGLSQLACLIILILTAALLYYGPADLRDHAITVHWVIGIIFFGCFLSHGFHASSKQKALN</sequence>
<organism evidence="1 2">
    <name type="scientific">Polynucleobacter paneuropaeus</name>
    <dbReference type="NCBI Taxonomy" id="2527775"/>
    <lineage>
        <taxon>Bacteria</taxon>
        <taxon>Pseudomonadati</taxon>
        <taxon>Pseudomonadota</taxon>
        <taxon>Betaproteobacteria</taxon>
        <taxon>Burkholderiales</taxon>
        <taxon>Burkholderiaceae</taxon>
        <taxon>Polynucleobacter</taxon>
    </lineage>
</organism>
<gene>
    <name evidence="1" type="ORF">Pas1_07225</name>
</gene>
<evidence type="ECO:0000313" key="2">
    <source>
        <dbReference type="Proteomes" id="UP000248592"/>
    </source>
</evidence>